<name>A0ABR2Z935_9AGAR</name>
<dbReference type="Proteomes" id="UP001437256">
    <property type="component" value="Unassembled WGS sequence"/>
</dbReference>
<comment type="caution">
    <text evidence="1">The sequence shown here is derived from an EMBL/GenBank/DDBJ whole genome shotgun (WGS) entry which is preliminary data.</text>
</comment>
<evidence type="ECO:0000313" key="1">
    <source>
        <dbReference type="EMBL" id="KAL0057850.1"/>
    </source>
</evidence>
<keyword evidence="2" id="KW-1185">Reference proteome</keyword>
<proteinExistence type="predicted"/>
<dbReference type="EMBL" id="JBBXMP010000421">
    <property type="protein sequence ID" value="KAL0057850.1"/>
    <property type="molecule type" value="Genomic_DNA"/>
</dbReference>
<organism evidence="1 2">
    <name type="scientific">Marasmius tenuissimus</name>
    <dbReference type="NCBI Taxonomy" id="585030"/>
    <lineage>
        <taxon>Eukaryota</taxon>
        <taxon>Fungi</taxon>
        <taxon>Dikarya</taxon>
        <taxon>Basidiomycota</taxon>
        <taxon>Agaricomycotina</taxon>
        <taxon>Agaricomycetes</taxon>
        <taxon>Agaricomycetidae</taxon>
        <taxon>Agaricales</taxon>
        <taxon>Marasmiineae</taxon>
        <taxon>Marasmiaceae</taxon>
        <taxon>Marasmius</taxon>
    </lineage>
</organism>
<gene>
    <name evidence="1" type="ORF">AAF712_015500</name>
</gene>
<accession>A0ABR2Z935</accession>
<evidence type="ECO:0000313" key="2">
    <source>
        <dbReference type="Proteomes" id="UP001437256"/>
    </source>
</evidence>
<protein>
    <submittedName>
        <fullName evidence="1">Uncharacterized protein</fullName>
    </submittedName>
</protein>
<sequence length="98" mass="12238">MEEWENERQIWDWINFDKEERSDCTHREFPLWSTYDVHDADLFLLLRRIIEPPPDPLESKRLEEKFACKEQWMNKRIMNEKEKEAADEMWERIKDEPP</sequence>
<reference evidence="1 2" key="1">
    <citation type="submission" date="2024-05" db="EMBL/GenBank/DDBJ databases">
        <title>A draft genome resource for the thread blight pathogen Marasmius tenuissimus strain MS-2.</title>
        <authorList>
            <person name="Yulfo-Soto G.E."/>
            <person name="Baruah I.K."/>
            <person name="Amoako-Attah I."/>
            <person name="Bukari Y."/>
            <person name="Meinhardt L.W."/>
            <person name="Bailey B.A."/>
            <person name="Cohen S.P."/>
        </authorList>
    </citation>
    <scope>NUCLEOTIDE SEQUENCE [LARGE SCALE GENOMIC DNA]</scope>
    <source>
        <strain evidence="1 2">MS-2</strain>
    </source>
</reference>